<accession>A0A9D1GEX8</accession>
<keyword evidence="6 7" id="KW-0472">Membrane</keyword>
<sequence length="470" mass="54305">MNAKRQVAQYIISDLVSTNIGWLLFNIFRYYLLPINKEIASLSVYLSYHKIIEGQILFPVLFLCIFYLSGYYNQPFLKSRLEEFFTTLYSLLIGTLIIFFIAIINDLSYGDYGYSAFIGIFVILFACVYPCRAIITGYATRQIHSGKWGYNTLIIGAGKNAHALAREINRQNQSPGFRLIGYIKNESDTTQNPSDDLPQFQPEYLSDIIRNKRIKRLIVALDKNDWRSIQKETNILYGYDLPILVSTDNYETLFSRVKMTNILGTPLIDITTCALSESQKNIKRLCDILFSAIALVLLLPIFLFIATAIKLTSAGNVFYKQKRVGLRRKDFTLYKFRSMISDAENGTPTLSSENDPRITPFGKFLRKYRLDELPQFWNILKGDMSLVGPRPERRYYVEQLLLQVPHYSLIHQLRPGLTSWGMVKYGYARNVEEMAERLKYEMLYLENISLILDLKIIIYTIKTVFTGKGI</sequence>
<keyword evidence="5 7" id="KW-1133">Transmembrane helix</keyword>
<feature type="transmembrane region" description="Helical" evidence="7">
    <location>
        <begin position="84"/>
        <end position="104"/>
    </location>
</feature>
<dbReference type="Pfam" id="PF13727">
    <property type="entry name" value="CoA_binding_3"/>
    <property type="match status" value="1"/>
</dbReference>
<dbReference type="Proteomes" id="UP000886722">
    <property type="component" value="Unassembled WGS sequence"/>
</dbReference>
<dbReference type="GO" id="GO:0016020">
    <property type="term" value="C:membrane"/>
    <property type="evidence" value="ECO:0007669"/>
    <property type="project" value="UniProtKB-SubCell"/>
</dbReference>
<dbReference type="GO" id="GO:0016780">
    <property type="term" value="F:phosphotransferase activity, for other substituted phosphate groups"/>
    <property type="evidence" value="ECO:0007669"/>
    <property type="project" value="TreeGrafter"/>
</dbReference>
<dbReference type="PANTHER" id="PTHR30576:SF0">
    <property type="entry name" value="UNDECAPRENYL-PHOSPHATE N-ACETYLGALACTOSAMINYL 1-PHOSPHATE TRANSFERASE-RELATED"/>
    <property type="match status" value="1"/>
</dbReference>
<evidence type="ECO:0000256" key="7">
    <source>
        <dbReference type="SAM" id="Phobius"/>
    </source>
</evidence>
<dbReference type="InterPro" id="IPR017475">
    <property type="entry name" value="EPS_sugar_tfrase"/>
</dbReference>
<dbReference type="AlphaFoldDB" id="A0A9D1GEX8"/>
<dbReference type="Pfam" id="PF02397">
    <property type="entry name" value="Bac_transf"/>
    <property type="match status" value="1"/>
</dbReference>
<comment type="subcellular location">
    <subcellularLocation>
        <location evidence="1">Membrane</location>
        <topology evidence="1">Multi-pass membrane protein</topology>
    </subcellularLocation>
</comment>
<keyword evidence="4 7" id="KW-0812">Transmembrane</keyword>
<evidence type="ECO:0000256" key="1">
    <source>
        <dbReference type="ARBA" id="ARBA00004141"/>
    </source>
</evidence>
<reference evidence="9" key="1">
    <citation type="submission" date="2020-10" db="EMBL/GenBank/DDBJ databases">
        <authorList>
            <person name="Gilroy R."/>
        </authorList>
    </citation>
    <scope>NUCLEOTIDE SEQUENCE</scope>
    <source>
        <strain evidence="9">21143</strain>
    </source>
</reference>
<organism evidence="9 10">
    <name type="scientific">Candidatus Caccoplasma intestinavium</name>
    <dbReference type="NCBI Taxonomy" id="2840716"/>
    <lineage>
        <taxon>Bacteria</taxon>
        <taxon>Pseudomonadati</taxon>
        <taxon>Bacteroidota</taxon>
        <taxon>Bacteroidia</taxon>
        <taxon>Bacteroidales</taxon>
        <taxon>Bacteroidaceae</taxon>
        <taxon>Bacteroidaceae incertae sedis</taxon>
        <taxon>Candidatus Caccoplasma</taxon>
    </lineage>
</organism>
<evidence type="ECO:0000256" key="6">
    <source>
        <dbReference type="ARBA" id="ARBA00023136"/>
    </source>
</evidence>
<dbReference type="Gene3D" id="3.40.50.720">
    <property type="entry name" value="NAD(P)-binding Rossmann-like Domain"/>
    <property type="match status" value="1"/>
</dbReference>
<dbReference type="InterPro" id="IPR003362">
    <property type="entry name" value="Bact_transf"/>
</dbReference>
<dbReference type="PANTHER" id="PTHR30576">
    <property type="entry name" value="COLANIC BIOSYNTHESIS UDP-GLUCOSE LIPID CARRIER TRANSFERASE"/>
    <property type="match status" value="1"/>
</dbReference>
<evidence type="ECO:0000256" key="5">
    <source>
        <dbReference type="ARBA" id="ARBA00022989"/>
    </source>
</evidence>
<dbReference type="EMBL" id="DVKT01000022">
    <property type="protein sequence ID" value="HIT38999.1"/>
    <property type="molecule type" value="Genomic_DNA"/>
</dbReference>
<evidence type="ECO:0000256" key="2">
    <source>
        <dbReference type="ARBA" id="ARBA00006464"/>
    </source>
</evidence>
<feature type="domain" description="Bacterial sugar transferase" evidence="8">
    <location>
        <begin position="283"/>
        <end position="465"/>
    </location>
</feature>
<name>A0A9D1GEX8_9BACT</name>
<protein>
    <submittedName>
        <fullName evidence="9">Sugar transferase</fullName>
    </submittedName>
</protein>
<comment type="caution">
    <text evidence="9">The sequence shown here is derived from an EMBL/GenBank/DDBJ whole genome shotgun (WGS) entry which is preliminary data.</text>
</comment>
<reference evidence="9" key="2">
    <citation type="journal article" date="2021" name="PeerJ">
        <title>Extensive microbial diversity within the chicken gut microbiome revealed by metagenomics and culture.</title>
        <authorList>
            <person name="Gilroy R."/>
            <person name="Ravi A."/>
            <person name="Getino M."/>
            <person name="Pursley I."/>
            <person name="Horton D.L."/>
            <person name="Alikhan N.F."/>
            <person name="Baker D."/>
            <person name="Gharbi K."/>
            <person name="Hall N."/>
            <person name="Watson M."/>
            <person name="Adriaenssens E.M."/>
            <person name="Foster-Nyarko E."/>
            <person name="Jarju S."/>
            <person name="Secka A."/>
            <person name="Antonio M."/>
            <person name="Oren A."/>
            <person name="Chaudhuri R.R."/>
            <person name="La Ragione R."/>
            <person name="Hildebrand F."/>
            <person name="Pallen M.J."/>
        </authorList>
    </citation>
    <scope>NUCLEOTIDE SEQUENCE</scope>
    <source>
        <strain evidence="9">21143</strain>
    </source>
</reference>
<comment type="similarity">
    <text evidence="2">Belongs to the bacterial sugar transferase family.</text>
</comment>
<evidence type="ECO:0000256" key="3">
    <source>
        <dbReference type="ARBA" id="ARBA00022679"/>
    </source>
</evidence>
<feature type="transmembrane region" description="Helical" evidence="7">
    <location>
        <begin position="288"/>
        <end position="309"/>
    </location>
</feature>
<feature type="transmembrane region" description="Helical" evidence="7">
    <location>
        <begin position="12"/>
        <end position="32"/>
    </location>
</feature>
<feature type="transmembrane region" description="Helical" evidence="7">
    <location>
        <begin position="52"/>
        <end position="72"/>
    </location>
</feature>
<gene>
    <name evidence="9" type="ORF">IAD06_03025</name>
</gene>
<evidence type="ECO:0000259" key="8">
    <source>
        <dbReference type="Pfam" id="PF02397"/>
    </source>
</evidence>
<keyword evidence="3 9" id="KW-0808">Transferase</keyword>
<evidence type="ECO:0000313" key="9">
    <source>
        <dbReference type="EMBL" id="HIT38999.1"/>
    </source>
</evidence>
<dbReference type="NCBIfam" id="TIGR03025">
    <property type="entry name" value="EPS_sugtrans"/>
    <property type="match status" value="1"/>
</dbReference>
<proteinExistence type="inferred from homology"/>
<evidence type="ECO:0000256" key="4">
    <source>
        <dbReference type="ARBA" id="ARBA00022692"/>
    </source>
</evidence>
<evidence type="ECO:0000313" key="10">
    <source>
        <dbReference type="Proteomes" id="UP000886722"/>
    </source>
</evidence>
<feature type="transmembrane region" description="Helical" evidence="7">
    <location>
        <begin position="116"/>
        <end position="135"/>
    </location>
</feature>